<keyword evidence="11" id="KW-1185">Reference proteome</keyword>
<keyword evidence="4 8" id="KW-0554">One-carbon metabolism</keyword>
<keyword evidence="6 8" id="KW-0560">Oxidoreductase</keyword>
<dbReference type="Proteomes" id="UP001337681">
    <property type="component" value="Unassembled WGS sequence"/>
</dbReference>
<evidence type="ECO:0000256" key="1">
    <source>
        <dbReference type="ARBA" id="ARBA00004903"/>
    </source>
</evidence>
<dbReference type="GO" id="GO:0004146">
    <property type="term" value="F:dihydrofolate reductase activity"/>
    <property type="evidence" value="ECO:0007669"/>
    <property type="project" value="UniProtKB-EC"/>
</dbReference>
<dbReference type="Gene3D" id="3.40.430.10">
    <property type="entry name" value="Dihydrofolate Reductase, subunit A"/>
    <property type="match status" value="1"/>
</dbReference>
<comment type="similarity">
    <text evidence="2 8">Belongs to the dihydrofolate reductase family.</text>
</comment>
<proteinExistence type="inferred from homology"/>
<dbReference type="SUPFAM" id="SSF53597">
    <property type="entry name" value="Dihydrofolate reductase-like"/>
    <property type="match status" value="1"/>
</dbReference>
<organism evidence="10 11">
    <name type="scientific">Pedobacter flavus</name>
    <dbReference type="NCBI Taxonomy" id="3113906"/>
    <lineage>
        <taxon>Bacteria</taxon>
        <taxon>Pseudomonadati</taxon>
        <taxon>Bacteroidota</taxon>
        <taxon>Sphingobacteriia</taxon>
        <taxon>Sphingobacteriales</taxon>
        <taxon>Sphingobacteriaceae</taxon>
        <taxon>Pedobacter</taxon>
    </lineage>
</organism>
<dbReference type="PRINTS" id="PR00070">
    <property type="entry name" value="DHFR"/>
</dbReference>
<evidence type="ECO:0000256" key="5">
    <source>
        <dbReference type="ARBA" id="ARBA00022857"/>
    </source>
</evidence>
<dbReference type="CDD" id="cd00209">
    <property type="entry name" value="DHFR"/>
    <property type="match status" value="1"/>
</dbReference>
<dbReference type="EC" id="1.5.1.3" evidence="3 8"/>
<dbReference type="InterPro" id="IPR012259">
    <property type="entry name" value="DHFR"/>
</dbReference>
<protein>
    <recommendedName>
        <fullName evidence="3 8">Dihydrofolate reductase</fullName>
        <ecNumber evidence="3 8">1.5.1.3</ecNumber>
    </recommendedName>
</protein>
<evidence type="ECO:0000256" key="8">
    <source>
        <dbReference type="PIRNR" id="PIRNR000194"/>
    </source>
</evidence>
<name>A0ABU7H1T2_9SPHI</name>
<evidence type="ECO:0000256" key="6">
    <source>
        <dbReference type="ARBA" id="ARBA00023002"/>
    </source>
</evidence>
<keyword evidence="5 8" id="KW-0521">NADP</keyword>
<evidence type="ECO:0000313" key="11">
    <source>
        <dbReference type="Proteomes" id="UP001337681"/>
    </source>
</evidence>
<evidence type="ECO:0000256" key="2">
    <source>
        <dbReference type="ARBA" id="ARBA00009539"/>
    </source>
</evidence>
<evidence type="ECO:0000259" key="9">
    <source>
        <dbReference type="PROSITE" id="PS51330"/>
    </source>
</evidence>
<accession>A0ABU7H1T2</accession>
<feature type="domain" description="DHFR" evidence="9">
    <location>
        <begin position="5"/>
        <end position="163"/>
    </location>
</feature>
<dbReference type="RefSeq" id="WP_330146149.1">
    <property type="nucleotide sequence ID" value="NZ_JAZDQU010000002.1"/>
</dbReference>
<comment type="function">
    <text evidence="7 8">Key enzyme in folate metabolism. Catalyzes an essential reaction for de novo glycine and purine synthesis, and for DNA precursor synthesis.</text>
</comment>
<evidence type="ECO:0000313" key="10">
    <source>
        <dbReference type="EMBL" id="MEE1885249.1"/>
    </source>
</evidence>
<comment type="pathway">
    <text evidence="1 8">Cofactor biosynthesis; tetrahydrofolate biosynthesis; 5,6,7,8-tetrahydrofolate from 7,8-dihydrofolate: step 1/1.</text>
</comment>
<dbReference type="InterPro" id="IPR024072">
    <property type="entry name" value="DHFR-like_dom_sf"/>
</dbReference>
<dbReference type="PANTHER" id="PTHR48069:SF3">
    <property type="entry name" value="DIHYDROFOLATE REDUCTASE"/>
    <property type="match status" value="1"/>
</dbReference>
<dbReference type="Pfam" id="PF00186">
    <property type="entry name" value="DHFR_1"/>
    <property type="match status" value="1"/>
</dbReference>
<reference evidence="10 11" key="1">
    <citation type="submission" date="2024-01" db="EMBL/GenBank/DDBJ databases">
        <title>Pedobacter sp. nov., isolated from oil-contaminated soil.</title>
        <authorList>
            <person name="Le N.T.T."/>
        </authorList>
    </citation>
    <scope>NUCLEOTIDE SEQUENCE [LARGE SCALE GENOMIC DNA]</scope>
    <source>
        <strain evidence="10 11">VNH31</strain>
    </source>
</reference>
<comment type="caution">
    <text evidence="10">The sequence shown here is derived from an EMBL/GenBank/DDBJ whole genome shotgun (WGS) entry which is preliminary data.</text>
</comment>
<dbReference type="PANTHER" id="PTHR48069">
    <property type="entry name" value="DIHYDROFOLATE REDUCTASE"/>
    <property type="match status" value="1"/>
</dbReference>
<dbReference type="PROSITE" id="PS51330">
    <property type="entry name" value="DHFR_2"/>
    <property type="match status" value="1"/>
</dbReference>
<comment type="catalytic activity">
    <reaction evidence="8">
        <text>(6S)-5,6,7,8-tetrahydrofolate + NADP(+) = 7,8-dihydrofolate + NADPH + H(+)</text>
        <dbReference type="Rhea" id="RHEA:15009"/>
        <dbReference type="ChEBI" id="CHEBI:15378"/>
        <dbReference type="ChEBI" id="CHEBI:57451"/>
        <dbReference type="ChEBI" id="CHEBI:57453"/>
        <dbReference type="ChEBI" id="CHEBI:57783"/>
        <dbReference type="ChEBI" id="CHEBI:58349"/>
        <dbReference type="EC" id="1.5.1.3"/>
    </reaction>
</comment>
<evidence type="ECO:0000256" key="3">
    <source>
        <dbReference type="ARBA" id="ARBA00012856"/>
    </source>
</evidence>
<dbReference type="InterPro" id="IPR001796">
    <property type="entry name" value="DHFR_dom"/>
</dbReference>
<evidence type="ECO:0000256" key="4">
    <source>
        <dbReference type="ARBA" id="ARBA00022563"/>
    </source>
</evidence>
<dbReference type="EMBL" id="JAZDQU010000002">
    <property type="protein sequence ID" value="MEE1885249.1"/>
    <property type="molecule type" value="Genomic_DNA"/>
</dbReference>
<gene>
    <name evidence="10" type="ORF">VRU49_07435</name>
</gene>
<evidence type="ECO:0000256" key="7">
    <source>
        <dbReference type="ARBA" id="ARBA00025067"/>
    </source>
</evidence>
<dbReference type="PIRSF" id="PIRSF000194">
    <property type="entry name" value="DHFR"/>
    <property type="match status" value="1"/>
</dbReference>
<sequence length="164" mass="18419">MLNKNITIVVATAENWAIGKNNDLLWHLPADLKHFKALTTGKPIIMGRKTFESIGRALPNRTNIVITSQDLKFPEGVIAVKSLNEAITICADAEEICIIGGGKVYEQALPLANKIELTTVHGVWEADVYFPEISFQEWEVVKKHHFYADESNAYDYTFSTLIKK</sequence>